<comment type="similarity">
    <text evidence="2">Belongs to the nitronate monooxygenase family. NMO class I subfamily.</text>
</comment>
<evidence type="ECO:0000256" key="7">
    <source>
        <dbReference type="ARBA" id="ARBA00023002"/>
    </source>
</evidence>
<comment type="catalytic activity">
    <reaction evidence="10">
        <text>3 propionate 3-nitronate + 3 O2 + H2O = 3 3-oxopropanoate + 2 nitrate + nitrite + H2O2 + 3 H(+)</text>
        <dbReference type="Rhea" id="RHEA:57332"/>
        <dbReference type="ChEBI" id="CHEBI:15377"/>
        <dbReference type="ChEBI" id="CHEBI:15378"/>
        <dbReference type="ChEBI" id="CHEBI:15379"/>
        <dbReference type="ChEBI" id="CHEBI:16240"/>
        <dbReference type="ChEBI" id="CHEBI:16301"/>
        <dbReference type="ChEBI" id="CHEBI:17632"/>
        <dbReference type="ChEBI" id="CHEBI:33190"/>
        <dbReference type="ChEBI" id="CHEBI:136067"/>
    </reaction>
</comment>
<evidence type="ECO:0000313" key="13">
    <source>
        <dbReference type="Proteomes" id="UP000070529"/>
    </source>
</evidence>
<evidence type="ECO:0000256" key="1">
    <source>
        <dbReference type="ARBA" id="ARBA00001917"/>
    </source>
</evidence>
<dbReference type="RefSeq" id="WP_067415058.1">
    <property type="nucleotide sequence ID" value="NZ_LNTY01000032.1"/>
</dbReference>
<dbReference type="GO" id="GO:0051213">
    <property type="term" value="F:dioxygenase activity"/>
    <property type="evidence" value="ECO:0007669"/>
    <property type="project" value="UniProtKB-KW"/>
</dbReference>
<evidence type="ECO:0000256" key="10">
    <source>
        <dbReference type="ARBA" id="ARBA00049401"/>
    </source>
</evidence>
<keyword evidence="6" id="KW-0547">Nucleotide-binding</keyword>
<evidence type="ECO:0000256" key="5">
    <source>
        <dbReference type="ARBA" id="ARBA00022643"/>
    </source>
</evidence>
<name>A0A135I947_9GAMM</name>
<organism evidence="12 13">
    <name type="scientific">Enterovibrio coralii</name>
    <dbReference type="NCBI Taxonomy" id="294935"/>
    <lineage>
        <taxon>Bacteria</taxon>
        <taxon>Pseudomonadati</taxon>
        <taxon>Pseudomonadota</taxon>
        <taxon>Gammaproteobacteria</taxon>
        <taxon>Vibrionales</taxon>
        <taxon>Vibrionaceae</taxon>
        <taxon>Enterovibrio</taxon>
    </lineage>
</organism>
<dbReference type="GO" id="GO:0000166">
    <property type="term" value="F:nucleotide binding"/>
    <property type="evidence" value="ECO:0007669"/>
    <property type="project" value="UniProtKB-KW"/>
</dbReference>
<proteinExistence type="inferred from homology"/>
<dbReference type="Gene3D" id="3.20.20.70">
    <property type="entry name" value="Aldolase class I"/>
    <property type="match status" value="1"/>
</dbReference>
<evidence type="ECO:0000256" key="9">
    <source>
        <dbReference type="ARBA" id="ARBA00031155"/>
    </source>
</evidence>
<comment type="caution">
    <text evidence="12">The sequence shown here is derived from an EMBL/GenBank/DDBJ whole genome shotgun (WGS) entry which is preliminary data.</text>
</comment>
<keyword evidence="3" id="KW-0216">Detoxification</keyword>
<comment type="cofactor">
    <cofactor evidence="1">
        <name>FMN</name>
        <dbReference type="ChEBI" id="CHEBI:58210"/>
    </cofactor>
</comment>
<evidence type="ECO:0000256" key="3">
    <source>
        <dbReference type="ARBA" id="ARBA00022575"/>
    </source>
</evidence>
<dbReference type="InterPro" id="IPR013785">
    <property type="entry name" value="Aldolase_TIM"/>
</dbReference>
<gene>
    <name evidence="12" type="ORF">ATN88_18465</name>
</gene>
<dbReference type="CDD" id="cd04730">
    <property type="entry name" value="NPD_like"/>
    <property type="match status" value="1"/>
</dbReference>
<evidence type="ECO:0000256" key="6">
    <source>
        <dbReference type="ARBA" id="ARBA00022741"/>
    </source>
</evidence>
<reference evidence="12 13" key="1">
    <citation type="submission" date="2015-11" db="EMBL/GenBank/DDBJ databases">
        <title>Genomic Taxonomy of the Vibrionaceae.</title>
        <authorList>
            <person name="Gomez-Gil B."/>
            <person name="Enciso-Ibarra J."/>
        </authorList>
    </citation>
    <scope>NUCLEOTIDE SEQUENCE [LARGE SCALE GENOMIC DNA]</scope>
    <source>
        <strain evidence="12 13">CAIM 912</strain>
    </source>
</reference>
<dbReference type="OrthoDB" id="9778912at2"/>
<dbReference type="FunFam" id="3.20.20.70:FF:000154">
    <property type="entry name" value="Probable nitronate monooxygenase"/>
    <property type="match status" value="1"/>
</dbReference>
<evidence type="ECO:0000256" key="8">
    <source>
        <dbReference type="ARBA" id="ARBA00023033"/>
    </source>
</evidence>
<evidence type="ECO:0000313" key="12">
    <source>
        <dbReference type="EMBL" id="KXF81947.1"/>
    </source>
</evidence>
<dbReference type="SUPFAM" id="SSF51412">
    <property type="entry name" value="Inosine monophosphate dehydrogenase (IMPDH)"/>
    <property type="match status" value="1"/>
</dbReference>
<sequence length="347" mass="36961">MRITERLGIELPIIQAPMAGVQDADLAIAVSNAGGLGSLPCGMLDVQAMVSQIEKIKAATDKPYNLNFFCHEVVPFDDKKHQKWRERLGGYFDEFGIDEATLGNKASRLPFDENVADAIAPFAPPVVSFHFGLPSEALLTRVKGWGSVVMSSATTLEEGIWLEEQGCDVVIAQGIEAGGHRGMFLSRDLNTQIGVKDLVHALKQHLSIPVVAAGGIANASDISQAFDLGADGVQVGSAFLLCDEAKTSDLHRVALQSSAVESTALTNIFSGRPARGIVNKAMEELGCINDRAPVFPYASIEMTPLRAAAEKQGLDAFTPLWCGANAKNIQKGSAKSIVESLMAGLSR</sequence>
<dbReference type="PANTHER" id="PTHR42747">
    <property type="entry name" value="NITRONATE MONOOXYGENASE-RELATED"/>
    <property type="match status" value="1"/>
</dbReference>
<dbReference type="GO" id="GO:0009636">
    <property type="term" value="P:response to toxic substance"/>
    <property type="evidence" value="ECO:0007669"/>
    <property type="project" value="UniProtKB-KW"/>
</dbReference>
<keyword evidence="8" id="KW-0503">Monooxygenase</keyword>
<dbReference type="GO" id="GO:0018580">
    <property type="term" value="F:nitronate monooxygenase activity"/>
    <property type="evidence" value="ECO:0007669"/>
    <property type="project" value="InterPro"/>
</dbReference>
<keyword evidence="13" id="KW-1185">Reference proteome</keyword>
<accession>A0A135I947</accession>
<dbReference type="EMBL" id="LNTY01000032">
    <property type="protein sequence ID" value="KXF81947.1"/>
    <property type="molecule type" value="Genomic_DNA"/>
</dbReference>
<keyword evidence="12" id="KW-0223">Dioxygenase</keyword>
<dbReference type="Proteomes" id="UP000070529">
    <property type="component" value="Unassembled WGS sequence"/>
</dbReference>
<dbReference type="AlphaFoldDB" id="A0A135I947"/>
<evidence type="ECO:0000256" key="2">
    <source>
        <dbReference type="ARBA" id="ARBA00009881"/>
    </source>
</evidence>
<dbReference type="PANTHER" id="PTHR42747:SF3">
    <property type="entry name" value="NITRONATE MONOOXYGENASE-RELATED"/>
    <property type="match status" value="1"/>
</dbReference>
<keyword evidence="7" id="KW-0560">Oxidoreductase</keyword>
<protein>
    <recommendedName>
        <fullName evidence="11">Nitronate monooxygenase</fullName>
    </recommendedName>
    <alternativeName>
        <fullName evidence="9">Propionate 3-nitronate monooxygenase</fullName>
    </alternativeName>
</protein>
<dbReference type="Pfam" id="PF03060">
    <property type="entry name" value="NMO"/>
    <property type="match status" value="1"/>
</dbReference>
<dbReference type="STRING" id="294935.ATN88_18465"/>
<keyword evidence="4" id="KW-0285">Flavoprotein</keyword>
<dbReference type="InterPro" id="IPR004136">
    <property type="entry name" value="NMO"/>
</dbReference>
<evidence type="ECO:0000256" key="4">
    <source>
        <dbReference type="ARBA" id="ARBA00022630"/>
    </source>
</evidence>
<evidence type="ECO:0000256" key="11">
    <source>
        <dbReference type="ARBA" id="ARBA00067136"/>
    </source>
</evidence>
<keyword evidence="5" id="KW-0288">FMN</keyword>